<dbReference type="Proteomes" id="UP001176059">
    <property type="component" value="Unassembled WGS sequence"/>
</dbReference>
<protein>
    <submittedName>
        <fullName evidence="2">Uncharacterized protein</fullName>
    </submittedName>
</protein>
<reference evidence="2" key="2">
    <citation type="journal article" date="2023" name="Proc. Natl. Acad. Sci. U.S.A.">
        <title>A global phylogenomic analysis of the shiitake genus Lentinula.</title>
        <authorList>
            <person name="Sierra-Patev S."/>
            <person name="Min B."/>
            <person name="Naranjo-Ortiz M."/>
            <person name="Looney B."/>
            <person name="Konkel Z."/>
            <person name="Slot J.C."/>
            <person name="Sakamoto Y."/>
            <person name="Steenwyk J.L."/>
            <person name="Rokas A."/>
            <person name="Carro J."/>
            <person name="Camarero S."/>
            <person name="Ferreira P."/>
            <person name="Molpeceres G."/>
            <person name="Ruiz-Duenas F.J."/>
            <person name="Serrano A."/>
            <person name="Henrissat B."/>
            <person name="Drula E."/>
            <person name="Hughes K.W."/>
            <person name="Mata J.L."/>
            <person name="Ishikawa N.K."/>
            <person name="Vargas-Isla R."/>
            <person name="Ushijima S."/>
            <person name="Smith C.A."/>
            <person name="Donoghue J."/>
            <person name="Ahrendt S."/>
            <person name="Andreopoulos W."/>
            <person name="He G."/>
            <person name="LaButti K."/>
            <person name="Lipzen A."/>
            <person name="Ng V."/>
            <person name="Riley R."/>
            <person name="Sandor L."/>
            <person name="Barry K."/>
            <person name="Martinez A.T."/>
            <person name="Xiao Y."/>
            <person name="Gibbons J.G."/>
            <person name="Terashima K."/>
            <person name="Grigoriev I.V."/>
            <person name="Hibbett D."/>
        </authorList>
    </citation>
    <scope>NUCLEOTIDE SEQUENCE</scope>
    <source>
        <strain evidence="2">ET3784</strain>
    </source>
</reference>
<evidence type="ECO:0000256" key="1">
    <source>
        <dbReference type="SAM" id="MobiDB-lite"/>
    </source>
</evidence>
<evidence type="ECO:0000313" key="3">
    <source>
        <dbReference type="Proteomes" id="UP001176059"/>
    </source>
</evidence>
<feature type="compositionally biased region" description="Low complexity" evidence="1">
    <location>
        <begin position="58"/>
        <end position="83"/>
    </location>
</feature>
<name>A0AA38JIN6_9AGAR</name>
<feature type="region of interest" description="Disordered" evidence="1">
    <location>
        <begin position="98"/>
        <end position="119"/>
    </location>
</feature>
<reference evidence="2" key="1">
    <citation type="submission" date="2022-08" db="EMBL/GenBank/DDBJ databases">
        <authorList>
            <consortium name="DOE Joint Genome Institute"/>
            <person name="Min B."/>
            <person name="Sierra-Patev S."/>
            <person name="Naranjo-Ortiz M."/>
            <person name="Looney B."/>
            <person name="Konkel Z."/>
            <person name="Slot J.C."/>
            <person name="Sakamoto Y."/>
            <person name="Steenwyk J.L."/>
            <person name="Rokas A."/>
            <person name="Carro J."/>
            <person name="Camarero S."/>
            <person name="Ferreira P."/>
            <person name="Molpeceres G."/>
            <person name="Ruiz-duenas F.J."/>
            <person name="Serrano A."/>
            <person name="Henrissat B."/>
            <person name="Drula E."/>
            <person name="Hughes K.W."/>
            <person name="Mata J.L."/>
            <person name="Ishikawa N.K."/>
            <person name="Vargas-Isla R."/>
            <person name="Ushijima S."/>
            <person name="Smith C.A."/>
            <person name="Ahrendt S."/>
            <person name="Andreopoulos W."/>
            <person name="He G."/>
            <person name="LaButti K."/>
            <person name="Lipzen A."/>
            <person name="Ng V."/>
            <person name="Riley R."/>
            <person name="Sandor L."/>
            <person name="Barry K."/>
            <person name="Martinez A.T."/>
            <person name="Xiao Y."/>
            <person name="Gibbons J.G."/>
            <person name="Terashima K."/>
            <person name="Hibbett D.S."/>
            <person name="Grigoriev I.V."/>
        </authorList>
    </citation>
    <scope>NUCLEOTIDE SEQUENCE</scope>
    <source>
        <strain evidence="2">ET3784</strain>
    </source>
</reference>
<sequence length="210" mass="22501">MHRTRQAVPFICRQCSQKYRLASTATKLQSGSEVSADANKWRLQKPVPQTNTSRDTGAASYSSSPVSNASSSPTSQGESSSAAGLPLRARSWSRIIPAASSPTNSVPTPAPASPNSTNKAAPAFRQQVMLDREEAPHTRPPPLSNTRAQNAKFPDRNHLLGQDNPNSRNGTSTHHLTNRNSSLISSVHPSTQTVPSTPASSNLDLWDVVL</sequence>
<proteinExistence type="predicted"/>
<feature type="region of interest" description="Disordered" evidence="1">
    <location>
        <begin position="24"/>
        <end position="85"/>
    </location>
</feature>
<accession>A0AA38JIN6</accession>
<keyword evidence="3" id="KW-1185">Reference proteome</keyword>
<feature type="compositionally biased region" description="Polar residues" evidence="1">
    <location>
        <begin position="24"/>
        <end position="33"/>
    </location>
</feature>
<organism evidence="2 3">
    <name type="scientific">Lentinula guzmanii</name>
    <dbReference type="NCBI Taxonomy" id="2804957"/>
    <lineage>
        <taxon>Eukaryota</taxon>
        <taxon>Fungi</taxon>
        <taxon>Dikarya</taxon>
        <taxon>Basidiomycota</taxon>
        <taxon>Agaricomycotina</taxon>
        <taxon>Agaricomycetes</taxon>
        <taxon>Agaricomycetidae</taxon>
        <taxon>Agaricales</taxon>
        <taxon>Marasmiineae</taxon>
        <taxon>Omphalotaceae</taxon>
        <taxon>Lentinula</taxon>
    </lineage>
</organism>
<feature type="region of interest" description="Disordered" evidence="1">
    <location>
        <begin position="133"/>
        <end position="177"/>
    </location>
</feature>
<comment type="caution">
    <text evidence="2">The sequence shown here is derived from an EMBL/GenBank/DDBJ whole genome shotgun (WGS) entry which is preliminary data.</text>
</comment>
<gene>
    <name evidence="2" type="ORF">DFJ43DRAFT_563489</name>
</gene>
<dbReference type="AlphaFoldDB" id="A0AA38JIN6"/>
<feature type="compositionally biased region" description="Polar residues" evidence="1">
    <location>
        <begin position="163"/>
        <end position="177"/>
    </location>
</feature>
<dbReference type="EMBL" id="JANVFO010000044">
    <property type="protein sequence ID" value="KAJ3726369.1"/>
    <property type="molecule type" value="Genomic_DNA"/>
</dbReference>
<feature type="compositionally biased region" description="Polar residues" evidence="1">
    <location>
        <begin position="100"/>
        <end position="119"/>
    </location>
</feature>
<evidence type="ECO:0000313" key="2">
    <source>
        <dbReference type="EMBL" id="KAJ3726369.1"/>
    </source>
</evidence>